<accession>A0A2T2WJM9</accession>
<feature type="domain" description="SCP" evidence="2">
    <location>
        <begin position="164"/>
        <end position="282"/>
    </location>
</feature>
<dbReference type="Gene3D" id="3.40.33.10">
    <property type="entry name" value="CAP"/>
    <property type="match status" value="1"/>
</dbReference>
<evidence type="ECO:0000313" key="3">
    <source>
        <dbReference type="EMBL" id="PSR22448.1"/>
    </source>
</evidence>
<dbReference type="InterPro" id="IPR035940">
    <property type="entry name" value="CAP_sf"/>
</dbReference>
<name>A0A2T2WJM9_9FIRM</name>
<reference evidence="3 4" key="1">
    <citation type="journal article" date="2014" name="BMC Genomics">
        <title>Comparison of environmental and isolate Sulfobacillus genomes reveals diverse carbon, sulfur, nitrogen, and hydrogen metabolisms.</title>
        <authorList>
            <person name="Justice N.B."/>
            <person name="Norman A."/>
            <person name="Brown C.T."/>
            <person name="Singh A."/>
            <person name="Thomas B.C."/>
            <person name="Banfield J.F."/>
        </authorList>
    </citation>
    <scope>NUCLEOTIDE SEQUENCE [LARGE SCALE GENOMIC DNA]</scope>
    <source>
        <strain evidence="3">AMDSBA3</strain>
    </source>
</reference>
<comment type="caution">
    <text evidence="3">The sequence shown here is derived from an EMBL/GenBank/DDBJ whole genome shotgun (WGS) entry which is preliminary data.</text>
</comment>
<dbReference type="Pfam" id="PF00188">
    <property type="entry name" value="CAP"/>
    <property type="match status" value="1"/>
</dbReference>
<protein>
    <submittedName>
        <fullName evidence="3">CAP domain-containing protein</fullName>
    </submittedName>
</protein>
<feature type="transmembrane region" description="Helical" evidence="1">
    <location>
        <begin position="12"/>
        <end position="30"/>
    </location>
</feature>
<keyword evidence="1" id="KW-0472">Membrane</keyword>
<gene>
    <name evidence="3" type="ORF">C7B45_06940</name>
</gene>
<dbReference type="AlphaFoldDB" id="A0A2T2WJM9"/>
<keyword evidence="1" id="KW-1133">Transmembrane helix</keyword>
<keyword evidence="1" id="KW-0812">Transmembrane</keyword>
<evidence type="ECO:0000313" key="4">
    <source>
        <dbReference type="Proteomes" id="UP000241848"/>
    </source>
</evidence>
<dbReference type="SUPFAM" id="SSF49472">
    <property type="entry name" value="Transthyretin (synonym: prealbumin)"/>
    <property type="match status" value="1"/>
</dbReference>
<dbReference type="InterPro" id="IPR036817">
    <property type="entry name" value="Transthyretin/HIU_hydrolase_sf"/>
</dbReference>
<dbReference type="InterPro" id="IPR014044">
    <property type="entry name" value="CAP_dom"/>
</dbReference>
<organism evidence="3 4">
    <name type="scientific">Sulfobacillus acidophilus</name>
    <dbReference type="NCBI Taxonomy" id="53633"/>
    <lineage>
        <taxon>Bacteria</taxon>
        <taxon>Bacillati</taxon>
        <taxon>Bacillota</taxon>
        <taxon>Clostridia</taxon>
        <taxon>Eubacteriales</taxon>
        <taxon>Clostridiales Family XVII. Incertae Sedis</taxon>
        <taxon>Sulfobacillus</taxon>
    </lineage>
</organism>
<evidence type="ECO:0000256" key="1">
    <source>
        <dbReference type="SAM" id="Phobius"/>
    </source>
</evidence>
<evidence type="ECO:0000259" key="2">
    <source>
        <dbReference type="Pfam" id="PF00188"/>
    </source>
</evidence>
<sequence>MRQGRHHVVERAWCAALAAYVIFAVAPMPVPGASVFPKQFGPYDTAFQQGYEPSNIISPIVPTSYSAIVSPHIVGMQFLASAETNLQRDHFTIQIQGEPPGAPNVFWNGLVGSRLAQPLDPGTYRVIFHIADFDMNSPTWTITVRGGAVPRHARGTPTATLLASLNTVRQTLGLSPAHQNLALDRASLAHAQYLSANGFAAPSFHVESSAHAGFTGVNPWNRDLYFGWPTPETGEVGVEWSIPTKTATVMSDLIDTVFHRLCLLSGNLESVGAGSSSGPNGAVVMDLGYGYRANLPHVIVYPFAGQPGLPTSWTDIESPDPVRGGYDHRYGYPITVDYPTVDQLSQVRVQVLADDRPVPVVVDPPGVGDLGDNQVGVVPQHPLSPCTWYEVQISGRAVFASGTSRVVTTDWKFATGASDQSLSATLEPVHHLVVADVVCGSGVPCSDQPLTLYRRGAHGSLTPIAQGRTNSDGLWDITVKKFYPGYYEVMSRTKNAVVFWWGG</sequence>
<proteinExistence type="predicted"/>
<dbReference type="EMBL" id="PXYV01000017">
    <property type="protein sequence ID" value="PSR22448.1"/>
    <property type="molecule type" value="Genomic_DNA"/>
</dbReference>
<dbReference type="Proteomes" id="UP000241848">
    <property type="component" value="Unassembled WGS sequence"/>
</dbReference>